<keyword evidence="3" id="KW-1185">Reference proteome</keyword>
<feature type="compositionally biased region" description="Low complexity" evidence="1">
    <location>
        <begin position="92"/>
        <end position="116"/>
    </location>
</feature>
<organism evidence="2 3">
    <name type="scientific">Sistotremastrum suecicum HHB10207 ss-3</name>
    <dbReference type="NCBI Taxonomy" id="1314776"/>
    <lineage>
        <taxon>Eukaryota</taxon>
        <taxon>Fungi</taxon>
        <taxon>Dikarya</taxon>
        <taxon>Basidiomycota</taxon>
        <taxon>Agaricomycotina</taxon>
        <taxon>Agaricomycetes</taxon>
        <taxon>Sistotremastrales</taxon>
        <taxon>Sistotremastraceae</taxon>
        <taxon>Sistotremastrum</taxon>
    </lineage>
</organism>
<sequence length="179" mass="19677">MGWDGLNAFEHLIGVKGRIQRRREVMGMLEACIEAKNRPQLVRKAREAKERLRRKLAQRMANPGLYVDVTEDGKTHISAVGNNPSLDFSLPSNDTSSLSSFSSSSSPLAKRASTSSVAIDTALAAEEPRRSARQMAFRRKMRSQSAPPSPPRENEASTSSGTAKKPVQFRPVLDIEALD</sequence>
<evidence type="ECO:0000313" key="3">
    <source>
        <dbReference type="Proteomes" id="UP000076798"/>
    </source>
</evidence>
<reference evidence="2 3" key="1">
    <citation type="journal article" date="2016" name="Mol. Biol. Evol.">
        <title>Comparative Genomics of Early-Diverging Mushroom-Forming Fungi Provides Insights into the Origins of Lignocellulose Decay Capabilities.</title>
        <authorList>
            <person name="Nagy L.G."/>
            <person name="Riley R."/>
            <person name="Tritt A."/>
            <person name="Adam C."/>
            <person name="Daum C."/>
            <person name="Floudas D."/>
            <person name="Sun H."/>
            <person name="Yadav J.S."/>
            <person name="Pangilinan J."/>
            <person name="Larsson K.H."/>
            <person name="Matsuura K."/>
            <person name="Barry K."/>
            <person name="Labutti K."/>
            <person name="Kuo R."/>
            <person name="Ohm R.A."/>
            <person name="Bhattacharya S.S."/>
            <person name="Shirouzu T."/>
            <person name="Yoshinaga Y."/>
            <person name="Martin F.M."/>
            <person name="Grigoriev I.V."/>
            <person name="Hibbett D.S."/>
        </authorList>
    </citation>
    <scope>NUCLEOTIDE SEQUENCE [LARGE SCALE GENOMIC DNA]</scope>
    <source>
        <strain evidence="2 3">HHB10207 ss-3</strain>
    </source>
</reference>
<dbReference type="AlphaFoldDB" id="A0A165WHS9"/>
<evidence type="ECO:0000313" key="2">
    <source>
        <dbReference type="EMBL" id="KZT31167.1"/>
    </source>
</evidence>
<gene>
    <name evidence="2" type="ORF">SISSUDRAFT_1068014</name>
</gene>
<accession>A0A165WHS9</accession>
<name>A0A165WHS9_9AGAM</name>
<proteinExistence type="predicted"/>
<evidence type="ECO:0000256" key="1">
    <source>
        <dbReference type="SAM" id="MobiDB-lite"/>
    </source>
</evidence>
<dbReference type="EMBL" id="KV428781">
    <property type="protein sequence ID" value="KZT31167.1"/>
    <property type="molecule type" value="Genomic_DNA"/>
</dbReference>
<dbReference type="Proteomes" id="UP000076798">
    <property type="component" value="Unassembled WGS sequence"/>
</dbReference>
<feature type="region of interest" description="Disordered" evidence="1">
    <location>
        <begin position="92"/>
        <end position="179"/>
    </location>
</feature>
<protein>
    <submittedName>
        <fullName evidence="2">Uncharacterized protein</fullName>
    </submittedName>
</protein>